<keyword evidence="5" id="KW-0862">Zinc</keyword>
<dbReference type="Gene3D" id="3.30.60.20">
    <property type="match status" value="1"/>
</dbReference>
<dbReference type="GO" id="GO:0072583">
    <property type="term" value="P:clathrin-dependent endocytosis"/>
    <property type="evidence" value="ECO:0007669"/>
    <property type="project" value="EnsemblFungi"/>
</dbReference>
<feature type="domain" description="SH3" evidence="16">
    <location>
        <begin position="586"/>
        <end position="646"/>
    </location>
</feature>
<keyword evidence="6 13" id="KW-0175">Coiled coil</keyword>
<dbReference type="SMART" id="SM00055">
    <property type="entry name" value="FCH"/>
    <property type="match status" value="1"/>
</dbReference>
<dbReference type="PROSITE" id="PS00479">
    <property type="entry name" value="ZF_DAG_PE_1"/>
    <property type="match status" value="1"/>
</dbReference>
<dbReference type="VEuPathDB" id="FungiDB:HMPREF1541_02460"/>
<evidence type="ECO:0000259" key="17">
    <source>
        <dbReference type="PROSITE" id="PS50081"/>
    </source>
</evidence>
<dbReference type="PANTHER" id="PTHR15735:SF21">
    <property type="entry name" value="PROTEIN NERVOUS WRECK"/>
    <property type="match status" value="1"/>
</dbReference>
<reference evidence="19 20" key="1">
    <citation type="submission" date="2013-03" db="EMBL/GenBank/DDBJ databases">
        <title>The Genome Sequence of Phialophora europaea CBS 101466.</title>
        <authorList>
            <consortium name="The Broad Institute Genomics Platform"/>
            <person name="Cuomo C."/>
            <person name="de Hoog S."/>
            <person name="Gorbushina A."/>
            <person name="Walker B."/>
            <person name="Young S.K."/>
            <person name="Zeng Q."/>
            <person name="Gargeya S."/>
            <person name="Fitzgerald M."/>
            <person name="Haas B."/>
            <person name="Abouelleil A."/>
            <person name="Allen A.W."/>
            <person name="Alvarado L."/>
            <person name="Arachchi H.M."/>
            <person name="Berlin A.M."/>
            <person name="Chapman S.B."/>
            <person name="Gainer-Dewar J."/>
            <person name="Goldberg J."/>
            <person name="Griggs A."/>
            <person name="Gujja S."/>
            <person name="Hansen M."/>
            <person name="Howarth C."/>
            <person name="Imamovic A."/>
            <person name="Ireland A."/>
            <person name="Larimer J."/>
            <person name="McCowan C."/>
            <person name="Murphy C."/>
            <person name="Pearson M."/>
            <person name="Poon T.W."/>
            <person name="Priest M."/>
            <person name="Roberts A."/>
            <person name="Saif S."/>
            <person name="Shea T."/>
            <person name="Sisk P."/>
            <person name="Sykes S."/>
            <person name="Wortman J."/>
            <person name="Nusbaum C."/>
            <person name="Birren B."/>
        </authorList>
    </citation>
    <scope>NUCLEOTIDE SEQUENCE [LARGE SCALE GENOMIC DNA]</scope>
    <source>
        <strain evidence="19 20">CBS 101466</strain>
    </source>
</reference>
<keyword evidence="3 12" id="KW-0728">SH3 domain</keyword>
<gene>
    <name evidence="19" type="ORF">HMPREF1541_02460</name>
</gene>
<dbReference type="SUPFAM" id="SSF57889">
    <property type="entry name" value="Cysteine-rich domain"/>
    <property type="match status" value="1"/>
</dbReference>
<dbReference type="FunFam" id="2.30.30.40:FF:000161">
    <property type="entry name" value="Actin polymerization protein Bzz1"/>
    <property type="match status" value="1"/>
</dbReference>
<evidence type="ECO:0000256" key="8">
    <source>
        <dbReference type="ARBA" id="ARBA00030785"/>
    </source>
</evidence>
<dbReference type="PANTHER" id="PTHR15735">
    <property type="entry name" value="FCH AND DOUBLE SH3 DOMAINS PROTEIN"/>
    <property type="match status" value="1"/>
</dbReference>
<dbReference type="Pfam" id="PF00018">
    <property type="entry name" value="SH3_1"/>
    <property type="match status" value="1"/>
</dbReference>
<feature type="compositionally biased region" description="Low complexity" evidence="15">
    <location>
        <begin position="473"/>
        <end position="491"/>
    </location>
</feature>
<evidence type="ECO:0000256" key="3">
    <source>
        <dbReference type="ARBA" id="ARBA00022443"/>
    </source>
</evidence>
<protein>
    <recommendedName>
        <fullName evidence="2">High osmolarity signaling protein SHO1</fullName>
    </recommendedName>
    <alternativeName>
        <fullName evidence="1">High osmolarity signaling protein sho1</fullName>
    </alternativeName>
    <alternativeName>
        <fullName evidence="7 8">Osmosensor SHO1</fullName>
    </alternativeName>
    <alternativeName>
        <fullName evidence="11">Protein BZZ1</fullName>
    </alternativeName>
</protein>
<feature type="compositionally biased region" description="Low complexity" evidence="15">
    <location>
        <begin position="650"/>
        <end position="674"/>
    </location>
</feature>
<dbReference type="Pfam" id="PF00130">
    <property type="entry name" value="C1_1"/>
    <property type="match status" value="1"/>
</dbReference>
<dbReference type="Pfam" id="PF00611">
    <property type="entry name" value="FCH"/>
    <property type="match status" value="1"/>
</dbReference>
<dbReference type="InterPro" id="IPR036028">
    <property type="entry name" value="SH3-like_dom_sf"/>
</dbReference>
<dbReference type="eggNOG" id="KOG3565">
    <property type="taxonomic scope" value="Eukaryota"/>
</dbReference>
<dbReference type="HOGENOM" id="CLU_015390_1_0_1"/>
<evidence type="ECO:0000259" key="18">
    <source>
        <dbReference type="PROSITE" id="PS51741"/>
    </source>
</evidence>
<dbReference type="SMART" id="SM00109">
    <property type="entry name" value="C1"/>
    <property type="match status" value="1"/>
</dbReference>
<evidence type="ECO:0000313" key="20">
    <source>
        <dbReference type="Proteomes" id="UP000030752"/>
    </source>
</evidence>
<feature type="domain" description="F-BAR" evidence="18">
    <location>
        <begin position="7"/>
        <end position="276"/>
    </location>
</feature>
<dbReference type="Proteomes" id="UP000030752">
    <property type="component" value="Unassembled WGS sequence"/>
</dbReference>
<dbReference type="SUPFAM" id="SSF50044">
    <property type="entry name" value="SH3-domain"/>
    <property type="match status" value="2"/>
</dbReference>
<evidence type="ECO:0000256" key="5">
    <source>
        <dbReference type="ARBA" id="ARBA00022833"/>
    </source>
</evidence>
<dbReference type="FunFam" id="3.30.60.20:FF:000040">
    <property type="entry name" value="Actin polymerization protein Bzz1"/>
    <property type="match status" value="1"/>
</dbReference>
<dbReference type="PROSITE" id="PS51741">
    <property type="entry name" value="F_BAR"/>
    <property type="match status" value="1"/>
</dbReference>
<evidence type="ECO:0000256" key="15">
    <source>
        <dbReference type="SAM" id="MobiDB-lite"/>
    </source>
</evidence>
<dbReference type="GO" id="GO:0034314">
    <property type="term" value="P:Arp2/3 complex-mediated actin nucleation"/>
    <property type="evidence" value="ECO:0007669"/>
    <property type="project" value="EnsemblFungi"/>
</dbReference>
<keyword evidence="4" id="KW-0479">Metal-binding</keyword>
<feature type="region of interest" description="Disordered" evidence="15">
    <location>
        <begin position="650"/>
        <end position="685"/>
    </location>
</feature>
<dbReference type="OrthoDB" id="8783038at2759"/>
<dbReference type="PROSITE" id="PS50002">
    <property type="entry name" value="SH3"/>
    <property type="match status" value="2"/>
</dbReference>
<dbReference type="AlphaFoldDB" id="W2S3L9"/>
<evidence type="ECO:0000256" key="12">
    <source>
        <dbReference type="PROSITE-ProRule" id="PRU00192"/>
    </source>
</evidence>
<dbReference type="GO" id="GO:0046872">
    <property type="term" value="F:metal ion binding"/>
    <property type="evidence" value="ECO:0007669"/>
    <property type="project" value="UniProtKB-KW"/>
</dbReference>
<dbReference type="InParanoid" id="W2S3L9"/>
<feature type="compositionally biased region" description="Low complexity" evidence="15">
    <location>
        <begin position="526"/>
        <end position="557"/>
    </location>
</feature>
<accession>W2S3L9</accession>
<dbReference type="GO" id="GO:0030479">
    <property type="term" value="C:actin cortical patch"/>
    <property type="evidence" value="ECO:0007669"/>
    <property type="project" value="EnsemblFungi"/>
</dbReference>
<comment type="function">
    <text evidence="9">Plays a role in endocytosis and trafficking to the vacuole. Functions with type I myosins to restore polarity of the actin cytoskeleton after NaCl stress.</text>
</comment>
<dbReference type="Pfam" id="PF14604">
    <property type="entry name" value="SH3_9"/>
    <property type="match status" value="1"/>
</dbReference>
<dbReference type="InterPro" id="IPR035459">
    <property type="entry name" value="Bzz1_SH3_1"/>
</dbReference>
<evidence type="ECO:0000256" key="9">
    <source>
        <dbReference type="ARBA" id="ARBA00054085"/>
    </source>
</evidence>
<evidence type="ECO:0000256" key="4">
    <source>
        <dbReference type="ARBA" id="ARBA00022723"/>
    </source>
</evidence>
<dbReference type="InterPro" id="IPR001060">
    <property type="entry name" value="FCH_dom"/>
</dbReference>
<evidence type="ECO:0000256" key="2">
    <source>
        <dbReference type="ARBA" id="ARBA00017350"/>
    </source>
</evidence>
<dbReference type="SMART" id="SM00326">
    <property type="entry name" value="SH3"/>
    <property type="match status" value="2"/>
</dbReference>
<dbReference type="STRING" id="1220924.W2S3L9"/>
<evidence type="ECO:0000256" key="6">
    <source>
        <dbReference type="ARBA" id="ARBA00023054"/>
    </source>
</evidence>
<name>W2S3L9_CYPE1</name>
<keyword evidence="20" id="KW-1185">Reference proteome</keyword>
<dbReference type="InterPro" id="IPR027267">
    <property type="entry name" value="AH/BAR_dom_sf"/>
</dbReference>
<dbReference type="CDD" id="cd20824">
    <property type="entry name" value="C1_SpBZZ1-like"/>
    <property type="match status" value="1"/>
</dbReference>
<feature type="domain" description="SH3" evidence="16">
    <location>
        <begin position="691"/>
        <end position="750"/>
    </location>
</feature>
<sequence>MAQVETVSFGAALKDGYKPVDNWVSNGISWLAEIKEFYDERAAIEKDYSAKLTALAKKYYEKKNKRSSNLSVGDNPALTPGSLESASLTTWTTQLSTLEARASEHQRLGSDLISQVANPLQYTQQKFEELRKSHVDYQAKLLKERDSSYADLKKMKTKYDTSCGDVESKRKKIESSFDSSKGKAQNSYNQQLMEMNNVKNTYLIGINVTNKLKECYYHQYVPALLDSLQDLNETRVSKLNTIWSLAAALETAALKRSTDQLAHLSNEIPRNNPALDSGMFCHHNAVQWQDPPDFVFEPSPVWLDSDAMAVDETSKIFLRNILLKSKPLAQSLKSETAAKQRELENVKRARENIRAGKDKRDESDCLRSQFAVQEDLHAIERKRLTAEVETSTVTSVVGDLSMYGKSHPFKSETFKIPTNCDLCGDRIWGLSAKGFICTECGFTCHSKCQMKVPADCPGEQTKEERKKLKAERQAAATAAVEAPQQPPATATNGTMPSLTRQDTMNSLSSGFATSANRSVSGTVPRTASMTSSTTVTTPTQESPSSPLATPTSTSAAAGGTRRNRIVAPPPAAYVSAPPDDGPVSPTGQRKGRMLYPYEKRDEGEVTVEEGKEVTIVEGDDGGWTRIRAGFGLEGLVPTAYLEELPFQPSASVSVSHSPRPASSRSESTASLASTQQVKKKGPAVAPKRGAKKVKYVEALYAYEAQSELEFDMVEGERFILISMGTGDGWADVEKNGEKGNVPAAYIQEVP</sequence>
<dbReference type="Gene3D" id="1.20.1270.60">
    <property type="entry name" value="Arfaptin homology (AH) domain/BAR domain"/>
    <property type="match status" value="1"/>
</dbReference>
<dbReference type="PRINTS" id="PR00008">
    <property type="entry name" value="DAGPEDOMAIN"/>
</dbReference>
<feature type="domain" description="Phorbol-ester/DAG-type" evidence="17">
    <location>
        <begin position="406"/>
        <end position="456"/>
    </location>
</feature>
<dbReference type="GO" id="GO:0106006">
    <property type="term" value="F:cytoskeletal protein-membrane anchor activity"/>
    <property type="evidence" value="ECO:0007669"/>
    <property type="project" value="EnsemblFungi"/>
</dbReference>
<evidence type="ECO:0000313" key="19">
    <source>
        <dbReference type="EMBL" id="ETN43301.1"/>
    </source>
</evidence>
<evidence type="ECO:0000256" key="1">
    <source>
        <dbReference type="ARBA" id="ARBA00016255"/>
    </source>
</evidence>
<dbReference type="GeneID" id="19969799"/>
<evidence type="ECO:0000256" key="14">
    <source>
        <dbReference type="SAM" id="Coils"/>
    </source>
</evidence>
<feature type="region of interest" description="Disordered" evidence="15">
    <location>
        <begin position="463"/>
        <end position="607"/>
    </location>
</feature>
<dbReference type="SUPFAM" id="SSF103657">
    <property type="entry name" value="BAR/IMD domain-like"/>
    <property type="match status" value="1"/>
</dbReference>
<dbReference type="InterPro" id="IPR031160">
    <property type="entry name" value="F_BAR_dom"/>
</dbReference>
<feature type="coiled-coil region" evidence="14">
    <location>
        <begin position="329"/>
        <end position="359"/>
    </location>
</feature>
<dbReference type="InterPro" id="IPR020454">
    <property type="entry name" value="DAG/PE-bd"/>
</dbReference>
<dbReference type="InterPro" id="IPR046349">
    <property type="entry name" value="C1-like_sf"/>
</dbReference>
<evidence type="ECO:0000259" key="16">
    <source>
        <dbReference type="PROSITE" id="PS50002"/>
    </source>
</evidence>
<evidence type="ECO:0000256" key="11">
    <source>
        <dbReference type="ARBA" id="ARBA00074946"/>
    </source>
</evidence>
<dbReference type="GO" id="GO:0030833">
    <property type="term" value="P:regulation of actin filament polymerization"/>
    <property type="evidence" value="ECO:0007669"/>
    <property type="project" value="TreeGrafter"/>
</dbReference>
<dbReference type="FunFam" id="1.20.1270.60:FF:000060">
    <property type="entry name" value="Actin polymerization protein Bzz1"/>
    <property type="match status" value="1"/>
</dbReference>
<feature type="compositionally biased region" description="Basic and acidic residues" evidence="15">
    <location>
        <begin position="463"/>
        <end position="472"/>
    </location>
</feature>
<dbReference type="FunCoup" id="W2S3L9">
    <property type="interactions" value="331"/>
</dbReference>
<feature type="compositionally biased region" description="Basic and acidic residues" evidence="15">
    <location>
        <begin position="597"/>
        <end position="607"/>
    </location>
</feature>
<dbReference type="InterPro" id="IPR002219">
    <property type="entry name" value="PKC_DAG/PE"/>
</dbReference>
<dbReference type="InterPro" id="IPR001452">
    <property type="entry name" value="SH3_domain"/>
</dbReference>
<dbReference type="PROSITE" id="PS50081">
    <property type="entry name" value="ZF_DAG_PE_2"/>
    <property type="match status" value="1"/>
</dbReference>
<comment type="similarity">
    <text evidence="10">Belongs to the BZZ1 family.</text>
</comment>
<dbReference type="EMBL" id="KB822718">
    <property type="protein sequence ID" value="ETN43301.1"/>
    <property type="molecule type" value="Genomic_DNA"/>
</dbReference>
<evidence type="ECO:0000256" key="10">
    <source>
        <dbReference type="ARBA" id="ARBA00061387"/>
    </source>
</evidence>
<evidence type="ECO:0000256" key="13">
    <source>
        <dbReference type="PROSITE-ProRule" id="PRU01077"/>
    </source>
</evidence>
<proteinExistence type="inferred from homology"/>
<evidence type="ECO:0000256" key="7">
    <source>
        <dbReference type="ARBA" id="ARBA00029697"/>
    </source>
</evidence>
<feature type="compositionally biased region" description="Polar residues" evidence="15">
    <location>
        <begin position="492"/>
        <end position="525"/>
    </location>
</feature>
<dbReference type="CDD" id="cd11912">
    <property type="entry name" value="SH3_Bzz1_1"/>
    <property type="match status" value="1"/>
</dbReference>
<dbReference type="RefSeq" id="XP_008715037.1">
    <property type="nucleotide sequence ID" value="XM_008716815.1"/>
</dbReference>
<dbReference type="Gene3D" id="2.30.30.40">
    <property type="entry name" value="SH3 Domains"/>
    <property type="match status" value="2"/>
</dbReference>
<organism evidence="19 20">
    <name type="scientific">Cyphellophora europaea (strain CBS 101466)</name>
    <name type="common">Phialophora europaea</name>
    <dbReference type="NCBI Taxonomy" id="1220924"/>
    <lineage>
        <taxon>Eukaryota</taxon>
        <taxon>Fungi</taxon>
        <taxon>Dikarya</taxon>
        <taxon>Ascomycota</taxon>
        <taxon>Pezizomycotina</taxon>
        <taxon>Eurotiomycetes</taxon>
        <taxon>Chaetothyriomycetidae</taxon>
        <taxon>Chaetothyriales</taxon>
        <taxon>Cyphellophoraceae</taxon>
        <taxon>Cyphellophora</taxon>
    </lineage>
</organism>